<dbReference type="PANTHER" id="PTHR33240">
    <property type="entry name" value="OS08G0508500 PROTEIN"/>
    <property type="match status" value="1"/>
</dbReference>
<proteinExistence type="predicted"/>
<dbReference type="PANTHER" id="PTHR33240:SF8">
    <property type="entry name" value="OS03G0439900 PROTEIN"/>
    <property type="match status" value="1"/>
</dbReference>
<gene>
    <name evidence="1" type="ORF">B296_00055675</name>
</gene>
<accession>A0A426X241</accession>
<sequence length="89" mass="9817">MISTLTGFTGDAITPVGVVTLPMTLGNEPRTKSFMVPSVVVELPSVYNVIIRRPTLNKLTAVVSIYYRSIKFLTSARLGEVRSDTRESR</sequence>
<dbReference type="EMBL" id="AMZH03028748">
    <property type="protein sequence ID" value="RRT33544.1"/>
    <property type="molecule type" value="Genomic_DNA"/>
</dbReference>
<name>A0A426X241_ENSVE</name>
<protein>
    <submittedName>
        <fullName evidence="1">Uncharacterized protein</fullName>
    </submittedName>
</protein>
<comment type="caution">
    <text evidence="1">The sequence shown here is derived from an EMBL/GenBank/DDBJ whole genome shotgun (WGS) entry which is preliminary data.</text>
</comment>
<reference evidence="1 2" key="1">
    <citation type="journal article" date="2014" name="Agronomy (Basel)">
        <title>A Draft Genome Sequence for Ensete ventricosum, the Drought-Tolerant Tree Against Hunger.</title>
        <authorList>
            <person name="Harrison J."/>
            <person name="Moore K.A."/>
            <person name="Paszkiewicz K."/>
            <person name="Jones T."/>
            <person name="Grant M."/>
            <person name="Ambacheew D."/>
            <person name="Muzemil S."/>
            <person name="Studholme D.J."/>
        </authorList>
    </citation>
    <scope>NUCLEOTIDE SEQUENCE [LARGE SCALE GENOMIC DNA]</scope>
</reference>
<evidence type="ECO:0000313" key="2">
    <source>
        <dbReference type="Proteomes" id="UP000287651"/>
    </source>
</evidence>
<organism evidence="1 2">
    <name type="scientific">Ensete ventricosum</name>
    <name type="common">Abyssinian banana</name>
    <name type="synonym">Musa ensete</name>
    <dbReference type="NCBI Taxonomy" id="4639"/>
    <lineage>
        <taxon>Eukaryota</taxon>
        <taxon>Viridiplantae</taxon>
        <taxon>Streptophyta</taxon>
        <taxon>Embryophyta</taxon>
        <taxon>Tracheophyta</taxon>
        <taxon>Spermatophyta</taxon>
        <taxon>Magnoliopsida</taxon>
        <taxon>Liliopsida</taxon>
        <taxon>Zingiberales</taxon>
        <taxon>Musaceae</taxon>
        <taxon>Ensete</taxon>
    </lineage>
</organism>
<evidence type="ECO:0000313" key="1">
    <source>
        <dbReference type="EMBL" id="RRT33544.1"/>
    </source>
</evidence>
<dbReference type="AlphaFoldDB" id="A0A426X241"/>
<dbReference type="Proteomes" id="UP000287651">
    <property type="component" value="Unassembled WGS sequence"/>
</dbReference>